<dbReference type="SUPFAM" id="SSF53335">
    <property type="entry name" value="S-adenosyl-L-methionine-dependent methyltransferases"/>
    <property type="match status" value="1"/>
</dbReference>
<dbReference type="Gene3D" id="3.40.50.150">
    <property type="entry name" value="Vaccinia Virus protein VP39"/>
    <property type="match status" value="1"/>
</dbReference>
<dbReference type="Pfam" id="PF05050">
    <property type="entry name" value="Methyltransf_21"/>
    <property type="match status" value="1"/>
</dbReference>
<reference evidence="2" key="1">
    <citation type="journal article" date="2014" name="Front. Microbiol.">
        <title>High frequency of phylogenetically diverse reductive dehalogenase-homologous genes in deep subseafloor sedimentary metagenomes.</title>
        <authorList>
            <person name="Kawai M."/>
            <person name="Futagami T."/>
            <person name="Toyoda A."/>
            <person name="Takaki Y."/>
            <person name="Nishi S."/>
            <person name="Hori S."/>
            <person name="Arai W."/>
            <person name="Tsubouchi T."/>
            <person name="Morono Y."/>
            <person name="Uchiyama I."/>
            <person name="Ito T."/>
            <person name="Fujiyama A."/>
            <person name="Inagaki F."/>
            <person name="Takami H."/>
        </authorList>
    </citation>
    <scope>NUCLEOTIDE SEQUENCE</scope>
    <source>
        <strain evidence="2">Expedition CK06-06</strain>
    </source>
</reference>
<protein>
    <recommendedName>
        <fullName evidence="1">Methyltransferase FkbM domain-containing protein</fullName>
    </recommendedName>
</protein>
<evidence type="ECO:0000313" key="2">
    <source>
        <dbReference type="EMBL" id="GAF99123.1"/>
    </source>
</evidence>
<dbReference type="NCBIfam" id="TIGR01444">
    <property type="entry name" value="fkbM_fam"/>
    <property type="match status" value="1"/>
</dbReference>
<dbReference type="GO" id="GO:0008171">
    <property type="term" value="F:O-methyltransferase activity"/>
    <property type="evidence" value="ECO:0007669"/>
    <property type="project" value="TreeGrafter"/>
</dbReference>
<organism evidence="2">
    <name type="scientific">marine sediment metagenome</name>
    <dbReference type="NCBI Taxonomy" id="412755"/>
    <lineage>
        <taxon>unclassified sequences</taxon>
        <taxon>metagenomes</taxon>
        <taxon>ecological metagenomes</taxon>
    </lineage>
</organism>
<comment type="caution">
    <text evidence="2">The sequence shown here is derived from an EMBL/GenBank/DDBJ whole genome shotgun (WGS) entry which is preliminary data.</text>
</comment>
<feature type="domain" description="Methyltransferase FkbM" evidence="1">
    <location>
        <begin position="13"/>
        <end position="183"/>
    </location>
</feature>
<dbReference type="PANTHER" id="PTHR36973:SF4">
    <property type="entry name" value="NODULATION PROTEIN"/>
    <property type="match status" value="1"/>
</dbReference>
<accession>X0TZY7</accession>
<name>X0TZY7_9ZZZZ</name>
<proteinExistence type="predicted"/>
<dbReference type="EMBL" id="BARS01012409">
    <property type="protein sequence ID" value="GAF99123.1"/>
    <property type="molecule type" value="Genomic_DNA"/>
</dbReference>
<dbReference type="InterPro" id="IPR006342">
    <property type="entry name" value="FkbM_mtfrase"/>
</dbReference>
<dbReference type="InterPro" id="IPR029063">
    <property type="entry name" value="SAM-dependent_MTases_sf"/>
</dbReference>
<feature type="non-terminal residue" evidence="2">
    <location>
        <position position="1"/>
    </location>
</feature>
<dbReference type="PANTHER" id="PTHR36973">
    <property type="entry name" value="SLL1456 PROTEIN-RELATED"/>
    <property type="match status" value="1"/>
</dbReference>
<dbReference type="InterPro" id="IPR053188">
    <property type="entry name" value="FkbM_Methyltransferase"/>
</dbReference>
<evidence type="ECO:0000259" key="1">
    <source>
        <dbReference type="Pfam" id="PF05050"/>
    </source>
</evidence>
<sequence length="209" mass="23820">GWLKELNIQTVFDIGANTGQFASMIHNVLPEALIYSFEPLEDCYRQLCTNMRGASKFKAFNFALGDRDKETEIYHDTYSPSSSLLQISKLHKKVFPFTGQRTIENVKVKRLDQVIDDLNLELKKNILLKIDVQGYEDKVILGAQKSILEAKAVLAETSYHALYEGQPLFDTIYDMLRQRGFEYMGNLEQIKNPLNGTVLQSDSIFINSA</sequence>
<dbReference type="AlphaFoldDB" id="X0TZY7"/>
<gene>
    <name evidence="2" type="ORF">S01H1_22115</name>
</gene>